<evidence type="ECO:0000313" key="1">
    <source>
        <dbReference type="EMBL" id="AFY96942.1"/>
    </source>
</evidence>
<dbReference type="RefSeq" id="WP_015328829.1">
    <property type="nucleotide sequence ID" value="NC_020053.1"/>
</dbReference>
<dbReference type="Proteomes" id="UP000010366">
    <property type="component" value="Plasmid pCHA6605.01"/>
</dbReference>
<dbReference type="AlphaFoldDB" id="K9UPC4"/>
<gene>
    <name evidence="1" type="ORF">Cha6605_6106</name>
</gene>
<keyword evidence="1" id="KW-0614">Plasmid</keyword>
<dbReference type="PATRIC" id="fig|1173020.3.peg.7003"/>
<evidence type="ECO:0000313" key="2">
    <source>
        <dbReference type="Proteomes" id="UP000010366"/>
    </source>
</evidence>
<name>K9UPC4_CHAP6</name>
<dbReference type="HOGENOM" id="CLU_2033901_0_0_3"/>
<accession>K9UPC4</accession>
<dbReference type="KEGG" id="cmp:Cha6605_6106"/>
<dbReference type="EMBL" id="CP003601">
    <property type="protein sequence ID" value="AFY96942.1"/>
    <property type="molecule type" value="Genomic_DNA"/>
</dbReference>
<reference evidence="1 2" key="1">
    <citation type="submission" date="2012-05" db="EMBL/GenBank/DDBJ databases">
        <title>Noncontiguous Finished plasmid 1 of genome of Chamaesiphon sp. PCC 6605.</title>
        <authorList>
            <consortium name="US DOE Joint Genome Institute"/>
            <person name="Gugger M."/>
            <person name="Coursin T."/>
            <person name="Rippka R."/>
            <person name="Tandeau De Marsac N."/>
            <person name="Huntemann M."/>
            <person name="Wei C.-L."/>
            <person name="Han J."/>
            <person name="Detter J.C."/>
            <person name="Han C."/>
            <person name="Tapia R."/>
            <person name="Chen A."/>
            <person name="Kyrpides N."/>
            <person name="Mavromatis K."/>
            <person name="Markowitz V."/>
            <person name="Szeto E."/>
            <person name="Ivanova N."/>
            <person name="Pagani I."/>
            <person name="Pati A."/>
            <person name="Goodwin L."/>
            <person name="Nordberg H.P."/>
            <person name="Cantor M.N."/>
            <person name="Hua S.X."/>
            <person name="Woyke T."/>
            <person name="Kerfeld C.A."/>
        </authorList>
    </citation>
    <scope>NUCLEOTIDE SEQUENCE [LARGE SCALE GENOMIC DNA]</scope>
    <source>
        <strain evidence="2">ATCC 27169 / PCC 6605</strain>
        <plasmid evidence="2">Plasmid pCHA6605.01</plasmid>
    </source>
</reference>
<sequence length="124" mass="13048" precursor="true">MKLTSLLATTIVISGTAVSITSLPAFNPNSFQASAQSMSESKSESQGKIDQILAIKGKPGSGDLLRKLYPKDLSPIGIQVGGAGMVVNLYSKKDNTTLSLCTTYDVVVAAKKGRIAKFKPSEVK</sequence>
<keyword evidence="2" id="KW-1185">Reference proteome</keyword>
<proteinExistence type="predicted"/>
<dbReference type="eggNOG" id="ENOG50318IU">
    <property type="taxonomic scope" value="Bacteria"/>
</dbReference>
<geneLocation type="plasmid" evidence="1 2">
    <name>pCHA6605.01</name>
</geneLocation>
<dbReference type="OrthoDB" id="563737at2"/>
<protein>
    <submittedName>
        <fullName evidence="1">Uncharacterized protein</fullName>
    </submittedName>
</protein>
<organism evidence="1 2">
    <name type="scientific">Chamaesiphon minutus (strain ATCC 27169 / PCC 6605)</name>
    <dbReference type="NCBI Taxonomy" id="1173020"/>
    <lineage>
        <taxon>Bacteria</taxon>
        <taxon>Bacillati</taxon>
        <taxon>Cyanobacteriota</taxon>
        <taxon>Cyanophyceae</taxon>
        <taxon>Gomontiellales</taxon>
        <taxon>Chamaesiphonaceae</taxon>
        <taxon>Chamaesiphon</taxon>
    </lineage>
</organism>